<protein>
    <submittedName>
        <fullName evidence="1">Uncharacterized protein</fullName>
    </submittedName>
</protein>
<comment type="caution">
    <text evidence="1">The sequence shown here is derived from an EMBL/GenBank/DDBJ whole genome shotgun (WGS) entry which is preliminary data.</text>
</comment>
<accession>A0A4U8UI25</accession>
<sequence length="70" mass="8572">MEHQSVTLDPRHSHYIKKCAFQQKFSEKRDKEKVNKAVIAFRKRRTDIRTQNRKIHFADGQDKRRQRVFC</sequence>
<gene>
    <name evidence="1" type="ORF">L596_000402</name>
</gene>
<reference evidence="1 2" key="2">
    <citation type="journal article" date="2019" name="G3 (Bethesda)">
        <title>Hybrid Assembly of the Genome of the Entomopathogenic Nematode Steinernema carpocapsae Identifies the X-Chromosome.</title>
        <authorList>
            <person name="Serra L."/>
            <person name="Macchietto M."/>
            <person name="Macias-Munoz A."/>
            <person name="McGill C.J."/>
            <person name="Rodriguez I.M."/>
            <person name="Rodriguez B."/>
            <person name="Murad R."/>
            <person name="Mortazavi A."/>
        </authorList>
    </citation>
    <scope>NUCLEOTIDE SEQUENCE [LARGE SCALE GENOMIC DNA]</scope>
    <source>
        <strain evidence="1 2">ALL</strain>
    </source>
</reference>
<evidence type="ECO:0000313" key="2">
    <source>
        <dbReference type="Proteomes" id="UP000298663"/>
    </source>
</evidence>
<organism evidence="1 2">
    <name type="scientific">Steinernema carpocapsae</name>
    <name type="common">Entomopathogenic nematode</name>
    <dbReference type="NCBI Taxonomy" id="34508"/>
    <lineage>
        <taxon>Eukaryota</taxon>
        <taxon>Metazoa</taxon>
        <taxon>Ecdysozoa</taxon>
        <taxon>Nematoda</taxon>
        <taxon>Chromadorea</taxon>
        <taxon>Rhabditida</taxon>
        <taxon>Tylenchina</taxon>
        <taxon>Panagrolaimomorpha</taxon>
        <taxon>Strongyloidoidea</taxon>
        <taxon>Steinernematidae</taxon>
        <taxon>Steinernema</taxon>
    </lineage>
</organism>
<reference evidence="1 2" key="1">
    <citation type="journal article" date="2015" name="Genome Biol.">
        <title>Comparative genomics of Steinernema reveals deeply conserved gene regulatory networks.</title>
        <authorList>
            <person name="Dillman A.R."/>
            <person name="Macchietto M."/>
            <person name="Porter C.F."/>
            <person name="Rogers A."/>
            <person name="Williams B."/>
            <person name="Antoshechkin I."/>
            <person name="Lee M.M."/>
            <person name="Goodwin Z."/>
            <person name="Lu X."/>
            <person name="Lewis E.E."/>
            <person name="Goodrich-Blair H."/>
            <person name="Stock S.P."/>
            <person name="Adams B.J."/>
            <person name="Sternberg P.W."/>
            <person name="Mortazavi A."/>
        </authorList>
    </citation>
    <scope>NUCLEOTIDE SEQUENCE [LARGE SCALE GENOMIC DNA]</scope>
    <source>
        <strain evidence="1 2">ALL</strain>
    </source>
</reference>
<dbReference type="Proteomes" id="UP000298663">
    <property type="component" value="Unassembled WGS sequence"/>
</dbReference>
<dbReference type="AlphaFoldDB" id="A0A4U8UI25"/>
<evidence type="ECO:0000313" key="1">
    <source>
        <dbReference type="EMBL" id="TMS32582.1"/>
    </source>
</evidence>
<dbReference type="EMBL" id="AZBU02000001">
    <property type="protein sequence ID" value="TMS32582.1"/>
    <property type="molecule type" value="Genomic_DNA"/>
</dbReference>
<name>A0A4U8UI25_STECR</name>
<proteinExistence type="predicted"/>
<keyword evidence="2" id="KW-1185">Reference proteome</keyword>